<organism evidence="2">
    <name type="scientific">Dipodfec virus RodF1_12</name>
    <dbReference type="NCBI Taxonomy" id="2929289"/>
    <lineage>
        <taxon>Viruses</taxon>
        <taxon>Monodnaviria</taxon>
        <taxon>Sangervirae</taxon>
        <taxon>Phixviricota</taxon>
        <taxon>Malgrandaviricetes</taxon>
        <taxon>Petitvirales</taxon>
        <taxon>Microviridae</taxon>
    </lineage>
</organism>
<sequence>MGMCVNQYWIRNKYTDRDILVKCGVCKACQQEKANYRTSRIRREIRTYPNFQYFFITLHYENRFLPFVKVSDPVITVDNSCNITDDTISKFSHFVKVYRQSIVTRFYNRHTKRYHKIIRNSDTGHCIDMLSVPSSTCDFSGCNKPVKHTVNGSVAICYSKDIQNFFKRLRINLKRYYNYNGNIRYFQTSEYGPSSQRPHFHLLLELETDRQISPSFDQLKRAVATSWPFCNVYKFKRSFERAYNPAKYISQYINCGSSISEILKTRSFRPKSSHSLYYGVDFNRYKFDYLQKKIFTRDMDEDYTLLFKGQPVRYTMRIPKYVTNYYFPYVKGLFRLSNAKVFDILVNPWHISWYGEELKYTKDDYRTFFNIISRCYYRIGIRYGRKNISRIRDWADCYIRLRELSYSDYLKQSYSDVFSLDDVSFVQHFVNIPQAMDYDYPVLGYLFNDMFSFSDDDLDYNKVPRVVIPTAKLEEDYESNQKQRHINDYTNNIEELLFYY</sequence>
<evidence type="ECO:0000313" key="2">
    <source>
        <dbReference type="EMBL" id="UPW42045.1"/>
    </source>
</evidence>
<reference evidence="2" key="1">
    <citation type="submission" date="2022-02" db="EMBL/GenBank/DDBJ databases">
        <title>Towards deciphering the DNA virus diversity associated with rodent species in the families Cricetidae and Heteromyidae.</title>
        <authorList>
            <person name="Lund M."/>
            <person name="Larsen B.B."/>
            <person name="Gryseels S."/>
            <person name="Kraberger S."/>
            <person name="Rowsey D.M."/>
            <person name="Steger L."/>
            <person name="Yule K.M."/>
            <person name="Upham N.S."/>
            <person name="Worobey M."/>
            <person name="Van Doorslaer K."/>
            <person name="Varsani A."/>
        </authorList>
    </citation>
    <scope>NUCLEOTIDE SEQUENCE</scope>
    <source>
        <strain evidence="2">NeonRodF1_12</strain>
    </source>
</reference>
<proteinExistence type="predicted"/>
<feature type="domain" description="Replication-associated protein ORF2/G2P" evidence="1">
    <location>
        <begin position="159"/>
        <end position="254"/>
    </location>
</feature>
<protein>
    <submittedName>
        <fullName evidence="2">Replication initiator protein</fullName>
    </submittedName>
</protein>
<dbReference type="EMBL" id="OM869714">
    <property type="protein sequence ID" value="UPW42045.1"/>
    <property type="molecule type" value="Genomic_DNA"/>
</dbReference>
<dbReference type="InterPro" id="IPR056906">
    <property type="entry name" value="ORF2/G2P_dom"/>
</dbReference>
<name>A0A976R8F3_9VIRU</name>
<evidence type="ECO:0000259" key="1">
    <source>
        <dbReference type="Pfam" id="PF23343"/>
    </source>
</evidence>
<dbReference type="Pfam" id="PF23343">
    <property type="entry name" value="REP_ORF2-G2P"/>
    <property type="match status" value="1"/>
</dbReference>
<accession>A0A976R8F3</accession>